<sequence>MKRRYVLGIICFAMVCSFMYGDLSMAAEVKPEAPVVVTTCGKSPGALMVKLICKRANLECTQNDDLTAGDLKDGAFKSVIITMGTSGKGMGAAGTNIQAEVARIEAIIAEARNQGMTVIGAHIEGKSRRVDDSDQQSIDAVGPVSDILIVKEESNWDGLFTKMAEEKNIPLYSAKETLDLVEVFKTLFGTE</sequence>
<dbReference type="Proteomes" id="UP000030661">
    <property type="component" value="Unassembled WGS sequence"/>
</dbReference>
<feature type="domain" description="DUF6305" evidence="2">
    <location>
        <begin position="32"/>
        <end position="188"/>
    </location>
</feature>
<organism evidence="3">
    <name type="scientific">Vecturithrix granuli</name>
    <dbReference type="NCBI Taxonomy" id="1499967"/>
    <lineage>
        <taxon>Bacteria</taxon>
        <taxon>Candidatus Moduliflexota</taxon>
        <taxon>Candidatus Vecturitrichia</taxon>
        <taxon>Candidatus Vecturitrichales</taxon>
        <taxon>Candidatus Vecturitrichaceae</taxon>
        <taxon>Candidatus Vecturithrix</taxon>
    </lineage>
</organism>
<gene>
    <name evidence="3" type="ORF">U27_07016</name>
</gene>
<dbReference type="STRING" id="1499967.U27_07016"/>
<dbReference type="Pfam" id="PF19823">
    <property type="entry name" value="DUF6305"/>
    <property type="match status" value="1"/>
</dbReference>
<evidence type="ECO:0000256" key="1">
    <source>
        <dbReference type="SAM" id="SignalP"/>
    </source>
</evidence>
<dbReference type="EMBL" id="DF820471">
    <property type="protein sequence ID" value="GAK60029.1"/>
    <property type="molecule type" value="Genomic_DNA"/>
</dbReference>
<dbReference type="eggNOG" id="ENOG502ZQSB">
    <property type="taxonomic scope" value="Bacteria"/>
</dbReference>
<accession>A0A081C624</accession>
<keyword evidence="1" id="KW-0732">Signal</keyword>
<protein>
    <recommendedName>
        <fullName evidence="2">DUF6305 domain-containing protein</fullName>
    </recommendedName>
</protein>
<dbReference type="AlphaFoldDB" id="A0A081C624"/>
<feature type="signal peptide" evidence="1">
    <location>
        <begin position="1"/>
        <end position="26"/>
    </location>
</feature>
<reference evidence="3" key="1">
    <citation type="journal article" date="2015" name="PeerJ">
        <title>First genomic representation of candidate bacterial phylum KSB3 points to enhanced environmental sensing as a trigger of wastewater bulking.</title>
        <authorList>
            <person name="Sekiguchi Y."/>
            <person name="Ohashi A."/>
            <person name="Parks D.H."/>
            <person name="Yamauchi T."/>
            <person name="Tyson G.W."/>
            <person name="Hugenholtz P."/>
        </authorList>
    </citation>
    <scope>NUCLEOTIDE SEQUENCE [LARGE SCALE GENOMIC DNA]</scope>
</reference>
<feature type="chain" id="PRO_5001755547" description="DUF6305 domain-containing protein" evidence="1">
    <location>
        <begin position="27"/>
        <end position="191"/>
    </location>
</feature>
<name>A0A081C624_VECG1</name>
<dbReference type="HOGENOM" id="CLU_107131_1_0_0"/>
<keyword evidence="4" id="KW-1185">Reference proteome</keyword>
<evidence type="ECO:0000313" key="3">
    <source>
        <dbReference type="EMBL" id="GAK60029.1"/>
    </source>
</evidence>
<evidence type="ECO:0000259" key="2">
    <source>
        <dbReference type="Pfam" id="PF19823"/>
    </source>
</evidence>
<evidence type="ECO:0000313" key="4">
    <source>
        <dbReference type="Proteomes" id="UP000030661"/>
    </source>
</evidence>
<dbReference type="InterPro" id="IPR046272">
    <property type="entry name" value="DUF6305"/>
</dbReference>
<proteinExistence type="predicted"/>